<dbReference type="InterPro" id="IPR017871">
    <property type="entry name" value="ABC_transporter-like_CS"/>
</dbReference>
<evidence type="ECO:0000313" key="6">
    <source>
        <dbReference type="EMBL" id="ACZ29885.1"/>
    </source>
</evidence>
<dbReference type="InterPro" id="IPR017911">
    <property type="entry name" value="MacB-like_ATP-bd"/>
</dbReference>
<dbReference type="PROSITE" id="PS00211">
    <property type="entry name" value="ABC_TRANSPORTER_1"/>
    <property type="match status" value="1"/>
</dbReference>
<evidence type="ECO:0000256" key="2">
    <source>
        <dbReference type="ARBA" id="ARBA00022448"/>
    </source>
</evidence>
<dbReference type="PROSITE" id="PS50893">
    <property type="entry name" value="ABC_TRANSPORTER_2"/>
    <property type="match status" value="1"/>
</dbReference>
<dbReference type="STRING" id="446471.Xcel_0852"/>
<dbReference type="PANTHER" id="PTHR24220:SF689">
    <property type="entry name" value="LIPOPROTEIN-RELEASING SYSTEM ATP-BINDING PROTEIN LOLD"/>
    <property type="match status" value="1"/>
</dbReference>
<keyword evidence="3" id="KW-0547">Nucleotide-binding</keyword>
<sequence>MIGVLPGPRAAASAGTALGTRSLTFTYRAALPPVISDLTVDLPAGATTALTGPSGSGKSTLLYLLALMIRPTNGEVVWDRVPASRMADAARSRLRASQVGFIFQDALLDPSRSVLANVCDSGLFAGMRREDAVARARELMARFGVDHREDHKPGEISGGQAQRVAICRALLTNPRVVFADEPTGNLDEDTAAVVWQALTDHAATGATVVVATHDGSLVARADHEVRLDGSGGAELRAVRP</sequence>
<dbReference type="HOGENOM" id="CLU_000604_1_22_11"/>
<organism evidence="6 7">
    <name type="scientific">Xylanimonas cellulosilytica (strain DSM 15894 / JCM 12276 / CECT 5975 / KCTC 9989 / LMG 20990 / NBRC 107835 / XIL07)</name>
    <dbReference type="NCBI Taxonomy" id="446471"/>
    <lineage>
        <taxon>Bacteria</taxon>
        <taxon>Bacillati</taxon>
        <taxon>Actinomycetota</taxon>
        <taxon>Actinomycetes</taxon>
        <taxon>Micrococcales</taxon>
        <taxon>Promicromonosporaceae</taxon>
        <taxon>Xylanimonas</taxon>
    </lineage>
</organism>
<dbReference type="GO" id="GO:0016887">
    <property type="term" value="F:ATP hydrolysis activity"/>
    <property type="evidence" value="ECO:0007669"/>
    <property type="project" value="InterPro"/>
</dbReference>
<dbReference type="AlphaFoldDB" id="D1BY42"/>
<dbReference type="GO" id="GO:0022857">
    <property type="term" value="F:transmembrane transporter activity"/>
    <property type="evidence" value="ECO:0007669"/>
    <property type="project" value="TreeGrafter"/>
</dbReference>
<dbReference type="Pfam" id="PF00005">
    <property type="entry name" value="ABC_tran"/>
    <property type="match status" value="1"/>
</dbReference>
<comment type="similarity">
    <text evidence="1">Belongs to the ABC transporter superfamily.</text>
</comment>
<dbReference type="GO" id="GO:0005886">
    <property type="term" value="C:plasma membrane"/>
    <property type="evidence" value="ECO:0007669"/>
    <property type="project" value="TreeGrafter"/>
</dbReference>
<dbReference type="InterPro" id="IPR027417">
    <property type="entry name" value="P-loop_NTPase"/>
</dbReference>
<evidence type="ECO:0000256" key="4">
    <source>
        <dbReference type="ARBA" id="ARBA00022840"/>
    </source>
</evidence>
<keyword evidence="7" id="KW-1185">Reference proteome</keyword>
<feature type="domain" description="ABC transporter" evidence="5">
    <location>
        <begin position="18"/>
        <end position="239"/>
    </location>
</feature>
<gene>
    <name evidence="6" type="ordered locus">Xcel_0852</name>
</gene>
<dbReference type="KEGG" id="xce:Xcel_0852"/>
<dbReference type="Proteomes" id="UP000002255">
    <property type="component" value="Chromosome"/>
</dbReference>
<dbReference type="CDD" id="cd03255">
    <property type="entry name" value="ABC_MJ0796_LolCDE_FtsE"/>
    <property type="match status" value="1"/>
</dbReference>
<keyword evidence="4" id="KW-0067">ATP-binding</keyword>
<proteinExistence type="inferred from homology"/>
<dbReference type="PANTHER" id="PTHR24220">
    <property type="entry name" value="IMPORT ATP-BINDING PROTEIN"/>
    <property type="match status" value="1"/>
</dbReference>
<dbReference type="GO" id="GO:0044874">
    <property type="term" value="P:lipoprotein localization to outer membrane"/>
    <property type="evidence" value="ECO:0007669"/>
    <property type="project" value="TreeGrafter"/>
</dbReference>
<name>D1BY42_XYLCX</name>
<protein>
    <submittedName>
        <fullName evidence="6">ABC transporter related protein</fullName>
    </submittedName>
</protein>
<dbReference type="OrthoDB" id="9802264at2"/>
<evidence type="ECO:0000256" key="1">
    <source>
        <dbReference type="ARBA" id="ARBA00005417"/>
    </source>
</evidence>
<accession>D1BY42</accession>
<evidence type="ECO:0000259" key="5">
    <source>
        <dbReference type="PROSITE" id="PS50893"/>
    </source>
</evidence>
<dbReference type="InterPro" id="IPR015854">
    <property type="entry name" value="ABC_transpr_LolD-like"/>
</dbReference>
<dbReference type="Gene3D" id="3.40.50.300">
    <property type="entry name" value="P-loop containing nucleotide triphosphate hydrolases"/>
    <property type="match status" value="1"/>
</dbReference>
<dbReference type="GO" id="GO:0005524">
    <property type="term" value="F:ATP binding"/>
    <property type="evidence" value="ECO:0007669"/>
    <property type="project" value="UniProtKB-KW"/>
</dbReference>
<dbReference type="SMART" id="SM00382">
    <property type="entry name" value="AAA"/>
    <property type="match status" value="1"/>
</dbReference>
<dbReference type="eggNOG" id="COG1136">
    <property type="taxonomic scope" value="Bacteria"/>
</dbReference>
<evidence type="ECO:0000256" key="3">
    <source>
        <dbReference type="ARBA" id="ARBA00022741"/>
    </source>
</evidence>
<evidence type="ECO:0000313" key="7">
    <source>
        <dbReference type="Proteomes" id="UP000002255"/>
    </source>
</evidence>
<keyword evidence="2" id="KW-0813">Transport</keyword>
<dbReference type="SUPFAM" id="SSF52540">
    <property type="entry name" value="P-loop containing nucleoside triphosphate hydrolases"/>
    <property type="match status" value="1"/>
</dbReference>
<reference evidence="6 7" key="2">
    <citation type="journal article" date="2010" name="Stand. Genomic Sci.">
        <title>Complete genome sequence of Xylanimonas cellulosilytica type strain (XIL07).</title>
        <authorList>
            <person name="Foster B."/>
            <person name="Pukall R."/>
            <person name="Abt B."/>
            <person name="Nolan M."/>
            <person name="Glavina Del Rio T."/>
            <person name="Chen F."/>
            <person name="Lucas S."/>
            <person name="Tice H."/>
            <person name="Pitluck S."/>
            <person name="Cheng J.-F."/>
            <person name="Chertkov O."/>
            <person name="Brettin T."/>
            <person name="Han C."/>
            <person name="Detter J.C."/>
            <person name="Bruce D."/>
            <person name="Goodwin L."/>
            <person name="Ivanova N."/>
            <person name="Mavromatis K."/>
            <person name="Pati A."/>
            <person name="Mikhailova N."/>
            <person name="Chen A."/>
            <person name="Palaniappan K."/>
            <person name="Land M."/>
            <person name="Hauser L."/>
            <person name="Chang Y.-J."/>
            <person name="Jeffries C.D."/>
            <person name="Chain P."/>
            <person name="Rohde M."/>
            <person name="Goeker M."/>
            <person name="Bristow J."/>
            <person name="Eisen J.A."/>
            <person name="Markowitz V."/>
            <person name="Hugenholtz P."/>
            <person name="Kyrpides N.C."/>
            <person name="Klenk H.-P."/>
            <person name="Lapidus A."/>
        </authorList>
    </citation>
    <scope>NUCLEOTIDE SEQUENCE [LARGE SCALE GENOMIC DNA]</scope>
    <source>
        <strain evidence="7">DSM 15894 / CECT 5975 / LMG 20990 / XIL07</strain>
    </source>
</reference>
<dbReference type="InterPro" id="IPR003439">
    <property type="entry name" value="ABC_transporter-like_ATP-bd"/>
</dbReference>
<dbReference type="RefSeq" id="WP_012877627.1">
    <property type="nucleotide sequence ID" value="NC_013530.1"/>
</dbReference>
<dbReference type="EMBL" id="CP001821">
    <property type="protein sequence ID" value="ACZ29885.1"/>
    <property type="molecule type" value="Genomic_DNA"/>
</dbReference>
<dbReference type="GO" id="GO:0089705">
    <property type="term" value="P:protein localization to outer membrane"/>
    <property type="evidence" value="ECO:0007669"/>
    <property type="project" value="TreeGrafter"/>
</dbReference>
<dbReference type="InterPro" id="IPR003593">
    <property type="entry name" value="AAA+_ATPase"/>
</dbReference>
<reference evidence="7" key="1">
    <citation type="submission" date="2009-11" db="EMBL/GenBank/DDBJ databases">
        <title>The complete chromosome of Xylanimonas cellulosilytica DSM 15894.</title>
        <authorList>
            <consortium name="US DOE Joint Genome Institute (JGI-PGF)"/>
            <person name="Lucas S."/>
            <person name="Copeland A."/>
            <person name="Lapidus A."/>
            <person name="Glavina del Rio T."/>
            <person name="Dalin E."/>
            <person name="Tice H."/>
            <person name="Bruce D."/>
            <person name="Goodwin L."/>
            <person name="Pitluck S."/>
            <person name="Kyrpides N."/>
            <person name="Mavromatis K."/>
            <person name="Ivanova N."/>
            <person name="Mikhailova N."/>
            <person name="Foster B."/>
            <person name="Clum A."/>
            <person name="Brettin T."/>
            <person name="Detter J.C."/>
            <person name="Han C."/>
            <person name="Larimer F."/>
            <person name="Land M."/>
            <person name="Hauser L."/>
            <person name="Markowitz V."/>
            <person name="Cheng J.F."/>
            <person name="Hugenholtz P."/>
            <person name="Woyke T."/>
            <person name="Wu D."/>
            <person name="Gehrich-Schroeter G."/>
            <person name="Schneider S."/>
            <person name="Pukall S.R."/>
            <person name="Klenk H.P."/>
            <person name="Eisen J.A."/>
        </authorList>
    </citation>
    <scope>NUCLEOTIDE SEQUENCE [LARGE SCALE GENOMIC DNA]</scope>
    <source>
        <strain evidence="7">DSM 15894 / CECT 5975 / LMG 20990 / XIL07</strain>
    </source>
</reference>